<evidence type="ECO:0000313" key="2">
    <source>
        <dbReference type="EMBL" id="KAH7543417.1"/>
    </source>
</evidence>
<dbReference type="AlphaFoldDB" id="A0A978VX72"/>
<organism evidence="2 3">
    <name type="scientific">Ziziphus jujuba var. spinosa</name>
    <dbReference type="NCBI Taxonomy" id="714518"/>
    <lineage>
        <taxon>Eukaryota</taxon>
        <taxon>Viridiplantae</taxon>
        <taxon>Streptophyta</taxon>
        <taxon>Embryophyta</taxon>
        <taxon>Tracheophyta</taxon>
        <taxon>Spermatophyta</taxon>
        <taxon>Magnoliopsida</taxon>
        <taxon>eudicotyledons</taxon>
        <taxon>Gunneridae</taxon>
        <taxon>Pentapetalae</taxon>
        <taxon>rosids</taxon>
        <taxon>fabids</taxon>
        <taxon>Rosales</taxon>
        <taxon>Rhamnaceae</taxon>
        <taxon>Paliureae</taxon>
        <taxon>Ziziphus</taxon>
    </lineage>
</organism>
<dbReference type="Pfam" id="PF17766">
    <property type="entry name" value="fn3_6"/>
    <property type="match status" value="1"/>
</dbReference>
<dbReference type="InterPro" id="IPR041469">
    <property type="entry name" value="Subtilisin-like_FN3"/>
</dbReference>
<dbReference type="EMBL" id="JAEACU010000002">
    <property type="protein sequence ID" value="KAH7543417.1"/>
    <property type="molecule type" value="Genomic_DNA"/>
</dbReference>
<evidence type="ECO:0000313" key="3">
    <source>
        <dbReference type="Proteomes" id="UP000813462"/>
    </source>
</evidence>
<accession>A0A978VX72</accession>
<name>A0A978VX72_ZIZJJ</name>
<dbReference type="Proteomes" id="UP000813462">
    <property type="component" value="Unassembled WGS sequence"/>
</dbReference>
<sequence length="119" mass="13079">MMTTANPLDNTHNPIRDNGNHFEFASPLAIGSGHIYSNRALDPDSASQYKARVATPAGSEVIVSPDTLVFGKKNEKQRYSLIIKYGSDEQGKESFGEIVWVEENGNRTMRSPIVVSPVI</sequence>
<feature type="domain" description="Subtilisin-like protease fibronectin type-III" evidence="1">
    <location>
        <begin position="45"/>
        <end position="115"/>
    </location>
</feature>
<protein>
    <recommendedName>
        <fullName evidence="1">Subtilisin-like protease fibronectin type-III domain-containing protein</fullName>
    </recommendedName>
</protein>
<evidence type="ECO:0000259" key="1">
    <source>
        <dbReference type="Pfam" id="PF17766"/>
    </source>
</evidence>
<gene>
    <name evidence="2" type="ORF">FEM48_Zijuj02G0181700</name>
</gene>
<dbReference type="Gene3D" id="2.60.40.2310">
    <property type="match status" value="1"/>
</dbReference>
<proteinExistence type="predicted"/>
<reference evidence="2" key="1">
    <citation type="journal article" date="2021" name="Front. Plant Sci.">
        <title>Chromosome-Scale Genome Assembly for Chinese Sour Jujube and Insights Into Its Genome Evolution and Domestication Signature.</title>
        <authorList>
            <person name="Shen L.-Y."/>
            <person name="Luo H."/>
            <person name="Wang X.-L."/>
            <person name="Wang X.-M."/>
            <person name="Qiu X.-J."/>
            <person name="Liu H."/>
            <person name="Zhou S.-S."/>
            <person name="Jia K.-H."/>
            <person name="Nie S."/>
            <person name="Bao Y.-T."/>
            <person name="Zhang R.-G."/>
            <person name="Yun Q.-Z."/>
            <person name="Chai Y.-H."/>
            <person name="Lu J.-Y."/>
            <person name="Li Y."/>
            <person name="Zhao S.-W."/>
            <person name="Mao J.-F."/>
            <person name="Jia S.-G."/>
            <person name="Mao Y.-M."/>
        </authorList>
    </citation>
    <scope>NUCLEOTIDE SEQUENCE</scope>
    <source>
        <strain evidence="2">AT0</strain>
        <tissue evidence="2">Leaf</tissue>
    </source>
</reference>
<comment type="caution">
    <text evidence="2">The sequence shown here is derived from an EMBL/GenBank/DDBJ whole genome shotgun (WGS) entry which is preliminary data.</text>
</comment>